<accession>F6FGW7</accession>
<dbReference type="STRING" id="859194.MHF_1442"/>
<evidence type="ECO:0000313" key="1">
    <source>
        <dbReference type="EMBL" id="AEG73676.1"/>
    </source>
</evidence>
<dbReference type="KEGG" id="mhf:MHF_1442"/>
<dbReference type="HOGENOM" id="CLU_098620_4_1_14"/>
<evidence type="ECO:0000313" key="2">
    <source>
        <dbReference type="Proteomes" id="UP000007952"/>
    </source>
</evidence>
<proteinExistence type="predicted"/>
<sequence length="209" mass="23074">MEASLKTLLPVAGVGGTGALGGYYMLSDSTTIRDKLKQDIKGLPRKILDREGLAEWSEWKKVYDDNSLTPKIDGVTSSEALPKWCKDTLDQKLDKSKYDLAKVWCIVNTSSLRGEASLKGTSLISETESDAVNKFKTAWEKVNQGKQNAGNLAIGDDKVTGTNVTDKETGGPALQTWCTTRYSWLMYKLEARKDLDKVIKWCNEDAGKA</sequence>
<dbReference type="EMBL" id="CP002808">
    <property type="protein sequence ID" value="AEG73676.1"/>
    <property type="molecule type" value="Genomic_DNA"/>
</dbReference>
<dbReference type="Proteomes" id="UP000007952">
    <property type="component" value="Chromosome"/>
</dbReference>
<organism evidence="1 2">
    <name type="scientific">Mycoplasma haemofelis (strain Ohio2)</name>
    <dbReference type="NCBI Taxonomy" id="859194"/>
    <lineage>
        <taxon>Bacteria</taxon>
        <taxon>Bacillati</taxon>
        <taxon>Mycoplasmatota</taxon>
        <taxon>Mollicutes</taxon>
        <taxon>Mycoplasmataceae</taxon>
        <taxon>Mycoplasma</taxon>
    </lineage>
</organism>
<reference evidence="1 2" key="1">
    <citation type="journal article" date="2011" name="J. Bacteriol.">
        <title>Complete genome sequences of two hemotropic Mycoplasmas, Mycoplasma haemofelis strain Ohio2 and Mycoplasma suis strain Illinois.</title>
        <authorList>
            <person name="Messick J.B."/>
            <person name="Santos A.P."/>
            <person name="Guimaraes A.M."/>
        </authorList>
    </citation>
    <scope>NUCLEOTIDE SEQUENCE [LARGE SCALE GENOMIC DNA]</scope>
    <source>
        <strain evidence="1 2">Ohio2</strain>
    </source>
</reference>
<dbReference type="AlphaFoldDB" id="F6FGW7"/>
<name>F6FGW7_MYCHI</name>
<reference key="2">
    <citation type="submission" date="2011-05" db="EMBL/GenBank/DDBJ databases">
        <title>The Genome of Mycoplasma haemofelis Strain Ohio2, a pathogenic hemoplasma of the cat.</title>
        <authorList>
            <person name="Santos A.P."/>
            <person name="Guimaraes A.M.S."/>
            <person name="SanMiguel P.J."/>
            <person name="Martin S.W."/>
            <person name="Messick J.B."/>
        </authorList>
    </citation>
    <scope>NUCLEOTIDE SEQUENCE</scope>
    <source>
        <strain>Ohio2</strain>
    </source>
</reference>
<gene>
    <name evidence="1" type="ordered locus">MHF_1442</name>
</gene>
<protein>
    <submittedName>
        <fullName evidence="1">Uncharacterized protein</fullName>
    </submittedName>
</protein>
<dbReference type="BioCyc" id="MHAE859194:G1GR7-1437-MONOMER"/>